<dbReference type="Proteomes" id="UP000013248">
    <property type="component" value="Unassembled WGS sequence"/>
</dbReference>
<evidence type="ECO:0000313" key="2">
    <source>
        <dbReference type="Proteomes" id="UP000013248"/>
    </source>
</evidence>
<accession>N9N593</accession>
<reference evidence="1 2" key="1">
    <citation type="submission" date="2013-02" db="EMBL/GenBank/DDBJ databases">
        <title>The Genome Sequence of Acinetobacter sp. ANC 3862.</title>
        <authorList>
            <consortium name="The Broad Institute Genome Sequencing Platform"/>
            <consortium name="The Broad Institute Genome Sequencing Center for Infectious Disease"/>
            <person name="Cerqueira G."/>
            <person name="Feldgarden M."/>
            <person name="Courvalin P."/>
            <person name="Perichon B."/>
            <person name="Grillot-Courvalin C."/>
            <person name="Clermont D."/>
            <person name="Rocha E."/>
            <person name="Yoon E.-J."/>
            <person name="Nemec A."/>
            <person name="Walker B."/>
            <person name="Young S.K."/>
            <person name="Zeng Q."/>
            <person name="Gargeya S."/>
            <person name="Fitzgerald M."/>
            <person name="Haas B."/>
            <person name="Abouelleil A."/>
            <person name="Alvarado L."/>
            <person name="Arachchi H.M."/>
            <person name="Berlin A.M."/>
            <person name="Chapman S.B."/>
            <person name="Dewar J."/>
            <person name="Goldberg J."/>
            <person name="Griggs A."/>
            <person name="Gujja S."/>
            <person name="Hansen M."/>
            <person name="Howarth C."/>
            <person name="Imamovic A."/>
            <person name="Larimer J."/>
            <person name="McCowan C."/>
            <person name="Murphy C."/>
            <person name="Neiman D."/>
            <person name="Pearson M."/>
            <person name="Priest M."/>
            <person name="Roberts A."/>
            <person name="Saif S."/>
            <person name="Shea T."/>
            <person name="Sisk P."/>
            <person name="Sykes S."/>
            <person name="Wortman J."/>
            <person name="Nusbaum C."/>
            <person name="Birren B."/>
        </authorList>
    </citation>
    <scope>NUCLEOTIDE SEQUENCE [LARGE SCALE GENOMIC DNA]</scope>
    <source>
        <strain evidence="1 2">ANC 3862</strain>
    </source>
</reference>
<dbReference type="Gene3D" id="3.30.110.70">
    <property type="entry name" value="Hypothetical protein apc22750. Chain B"/>
    <property type="match status" value="1"/>
</dbReference>
<dbReference type="eggNOG" id="ENOG5031SJZ">
    <property type="taxonomic scope" value="Bacteria"/>
</dbReference>
<dbReference type="HOGENOM" id="CLU_1933470_0_0_6"/>
<comment type="caution">
    <text evidence="1">The sequence shown here is derived from an EMBL/GenBank/DDBJ whole genome shotgun (WGS) entry which is preliminary data.</text>
</comment>
<dbReference type="RefSeq" id="WP_005219373.1">
    <property type="nucleotide sequence ID" value="NZ_KB850089.1"/>
</dbReference>
<proteinExistence type="predicted"/>
<gene>
    <name evidence="1" type="ORF">F900_03438</name>
</gene>
<evidence type="ECO:0000313" key="1">
    <source>
        <dbReference type="EMBL" id="ENW97971.1"/>
    </source>
</evidence>
<name>N9N593_9GAMM</name>
<dbReference type="PATRIC" id="fig|1217705.3.peg.3337"/>
<dbReference type="AlphaFoldDB" id="N9N593"/>
<dbReference type="Pfam" id="PF13698">
    <property type="entry name" value="DUF4156"/>
    <property type="match status" value="1"/>
</dbReference>
<dbReference type="InterPro" id="IPR025294">
    <property type="entry name" value="DUF4156"/>
</dbReference>
<protein>
    <recommendedName>
        <fullName evidence="3">Lipoprotein</fullName>
    </recommendedName>
</protein>
<dbReference type="PROSITE" id="PS51257">
    <property type="entry name" value="PROKAR_LIPOPROTEIN"/>
    <property type="match status" value="1"/>
</dbReference>
<evidence type="ECO:0008006" key="3">
    <source>
        <dbReference type="Google" id="ProtNLM"/>
    </source>
</evidence>
<organism evidence="1 2">
    <name type="scientific">Acinetobacter modestus</name>
    <dbReference type="NCBI Taxonomy" id="1776740"/>
    <lineage>
        <taxon>Bacteria</taxon>
        <taxon>Pseudomonadati</taxon>
        <taxon>Pseudomonadota</taxon>
        <taxon>Gammaproteobacteria</taxon>
        <taxon>Moraxellales</taxon>
        <taxon>Moraxellaceae</taxon>
        <taxon>Acinetobacter</taxon>
    </lineage>
</organism>
<sequence length="130" mass="13706">MKKILILSIAITLSGCIVKSGTHIRTGEMMPKTTSEQVKLYSQPPKNYRTLGLVSGKASHAFVSEQTRMDAAIERMRKEAAALGANGILLQSAGSIAANTGVGQIIGNTLITSRANDAVTSGTAIYVIEE</sequence>
<dbReference type="EMBL" id="APRP01000034">
    <property type="protein sequence ID" value="ENW97971.1"/>
    <property type="molecule type" value="Genomic_DNA"/>
</dbReference>